<dbReference type="EMBL" id="SDRB02010760">
    <property type="protein sequence ID" value="THG04466.1"/>
    <property type="molecule type" value="Genomic_DNA"/>
</dbReference>
<proteinExistence type="predicted"/>
<dbReference type="Proteomes" id="UP000306102">
    <property type="component" value="Unassembled WGS sequence"/>
</dbReference>
<accession>A0A4S4DQE5</accession>
<evidence type="ECO:0000313" key="1">
    <source>
        <dbReference type="EMBL" id="THG04466.1"/>
    </source>
</evidence>
<organism evidence="1 2">
    <name type="scientific">Camellia sinensis var. sinensis</name>
    <name type="common">China tea</name>
    <dbReference type="NCBI Taxonomy" id="542762"/>
    <lineage>
        <taxon>Eukaryota</taxon>
        <taxon>Viridiplantae</taxon>
        <taxon>Streptophyta</taxon>
        <taxon>Embryophyta</taxon>
        <taxon>Tracheophyta</taxon>
        <taxon>Spermatophyta</taxon>
        <taxon>Magnoliopsida</taxon>
        <taxon>eudicotyledons</taxon>
        <taxon>Gunneridae</taxon>
        <taxon>Pentapetalae</taxon>
        <taxon>asterids</taxon>
        <taxon>Ericales</taxon>
        <taxon>Theaceae</taxon>
        <taxon>Camellia</taxon>
    </lineage>
</organism>
<sequence length="169" mass="18691">MTPLPVAILDRAQWTTNSSPDGNSDPRWWAPAPIKATRSDSPGYSLSNQFFQGSLYGCFRVHLRGDSVKYKNRSWAFVARRLLYHKLLDTLGARCGTEQTTETNASIRKNGQVGQQYFVKEEGKNSGILSTDESEDALSNSVLSDVSHSVCTLALSLSWFTVTPSVKGR</sequence>
<evidence type="ECO:0000313" key="2">
    <source>
        <dbReference type="Proteomes" id="UP000306102"/>
    </source>
</evidence>
<comment type="caution">
    <text evidence="1">The sequence shown here is derived from an EMBL/GenBank/DDBJ whole genome shotgun (WGS) entry which is preliminary data.</text>
</comment>
<keyword evidence="2" id="KW-1185">Reference proteome</keyword>
<reference evidence="1 2" key="1">
    <citation type="journal article" date="2018" name="Proc. Natl. Acad. Sci. U.S.A.">
        <title>Draft genome sequence of Camellia sinensis var. sinensis provides insights into the evolution of the tea genome and tea quality.</title>
        <authorList>
            <person name="Wei C."/>
            <person name="Yang H."/>
            <person name="Wang S."/>
            <person name="Zhao J."/>
            <person name="Liu C."/>
            <person name="Gao L."/>
            <person name="Xia E."/>
            <person name="Lu Y."/>
            <person name="Tai Y."/>
            <person name="She G."/>
            <person name="Sun J."/>
            <person name="Cao H."/>
            <person name="Tong W."/>
            <person name="Gao Q."/>
            <person name="Li Y."/>
            <person name="Deng W."/>
            <person name="Jiang X."/>
            <person name="Wang W."/>
            <person name="Chen Q."/>
            <person name="Zhang S."/>
            <person name="Li H."/>
            <person name="Wu J."/>
            <person name="Wang P."/>
            <person name="Li P."/>
            <person name="Shi C."/>
            <person name="Zheng F."/>
            <person name="Jian J."/>
            <person name="Huang B."/>
            <person name="Shan D."/>
            <person name="Shi M."/>
            <person name="Fang C."/>
            <person name="Yue Y."/>
            <person name="Li F."/>
            <person name="Li D."/>
            <person name="Wei S."/>
            <person name="Han B."/>
            <person name="Jiang C."/>
            <person name="Yin Y."/>
            <person name="Xia T."/>
            <person name="Zhang Z."/>
            <person name="Bennetzen J.L."/>
            <person name="Zhao S."/>
            <person name="Wan X."/>
        </authorList>
    </citation>
    <scope>NUCLEOTIDE SEQUENCE [LARGE SCALE GENOMIC DNA]</scope>
    <source>
        <strain evidence="2">cv. Shuchazao</strain>
        <tissue evidence="1">Leaf</tissue>
    </source>
</reference>
<protein>
    <submittedName>
        <fullName evidence="1">Uncharacterized protein</fullName>
    </submittedName>
</protein>
<dbReference type="AlphaFoldDB" id="A0A4S4DQE5"/>
<gene>
    <name evidence="1" type="ORF">TEA_022638</name>
</gene>
<name>A0A4S4DQE5_CAMSN</name>